<dbReference type="PANTHER" id="PTHR33164">
    <property type="entry name" value="TRANSCRIPTIONAL REGULATOR, MARR FAMILY"/>
    <property type="match status" value="1"/>
</dbReference>
<protein>
    <submittedName>
        <fullName evidence="3">MarR family transcriptional regulator</fullName>
    </submittedName>
</protein>
<dbReference type="InterPro" id="IPR039422">
    <property type="entry name" value="MarR/SlyA-like"/>
</dbReference>
<organism evidence="3 4">
    <name type="scientific">Pseudogracilibacillus auburnensis</name>
    <dbReference type="NCBI Taxonomy" id="1494959"/>
    <lineage>
        <taxon>Bacteria</taxon>
        <taxon>Bacillati</taxon>
        <taxon>Bacillota</taxon>
        <taxon>Bacilli</taxon>
        <taxon>Bacillales</taxon>
        <taxon>Bacillaceae</taxon>
        <taxon>Pseudogracilibacillus</taxon>
    </lineage>
</organism>
<dbReference type="InterPro" id="IPR036388">
    <property type="entry name" value="WH-like_DNA-bd_sf"/>
</dbReference>
<dbReference type="Proteomes" id="UP000247978">
    <property type="component" value="Unassembled WGS sequence"/>
</dbReference>
<dbReference type="GO" id="GO:0003677">
    <property type="term" value="F:DNA binding"/>
    <property type="evidence" value="ECO:0007669"/>
    <property type="project" value="UniProtKB-KW"/>
</dbReference>
<accession>A0A2V3VRR1</accession>
<dbReference type="InterPro" id="IPR036390">
    <property type="entry name" value="WH_DNA-bd_sf"/>
</dbReference>
<comment type="caution">
    <text evidence="3">The sequence shown here is derived from an EMBL/GenBank/DDBJ whole genome shotgun (WGS) entry which is preliminary data.</text>
</comment>
<dbReference type="Gene3D" id="1.10.10.10">
    <property type="entry name" value="Winged helix-like DNA-binding domain superfamily/Winged helix DNA-binding domain"/>
    <property type="match status" value="1"/>
</dbReference>
<dbReference type="OrthoDB" id="165131at2"/>
<reference evidence="3 4" key="1">
    <citation type="submission" date="2018-05" db="EMBL/GenBank/DDBJ databases">
        <title>Genomic Encyclopedia of Type Strains, Phase IV (KMG-IV): sequencing the most valuable type-strain genomes for metagenomic binning, comparative biology and taxonomic classification.</title>
        <authorList>
            <person name="Goeker M."/>
        </authorList>
    </citation>
    <scope>NUCLEOTIDE SEQUENCE [LARGE SCALE GENOMIC DNA]</scope>
    <source>
        <strain evidence="3 4">DSM 28556</strain>
    </source>
</reference>
<dbReference type="Pfam" id="PF12802">
    <property type="entry name" value="MarR_2"/>
    <property type="match status" value="1"/>
</dbReference>
<keyword evidence="4" id="KW-1185">Reference proteome</keyword>
<dbReference type="SUPFAM" id="SSF46785">
    <property type="entry name" value="Winged helix' DNA-binding domain"/>
    <property type="match status" value="1"/>
</dbReference>
<dbReference type="SMART" id="SM00347">
    <property type="entry name" value="HTH_MARR"/>
    <property type="match status" value="1"/>
</dbReference>
<dbReference type="InterPro" id="IPR000835">
    <property type="entry name" value="HTH_MarR-typ"/>
</dbReference>
<dbReference type="GO" id="GO:0003700">
    <property type="term" value="F:DNA-binding transcription factor activity"/>
    <property type="evidence" value="ECO:0007669"/>
    <property type="project" value="InterPro"/>
</dbReference>
<dbReference type="EMBL" id="QJJQ01000015">
    <property type="protein sequence ID" value="PXW83541.1"/>
    <property type="molecule type" value="Genomic_DNA"/>
</dbReference>
<dbReference type="AlphaFoldDB" id="A0A2V3VRR1"/>
<evidence type="ECO:0000259" key="2">
    <source>
        <dbReference type="PROSITE" id="PS50995"/>
    </source>
</evidence>
<dbReference type="PROSITE" id="PS50995">
    <property type="entry name" value="HTH_MARR_2"/>
    <property type="match status" value="1"/>
</dbReference>
<feature type="domain" description="HTH marR-type" evidence="2">
    <location>
        <begin position="5"/>
        <end position="135"/>
    </location>
</feature>
<dbReference type="PANTHER" id="PTHR33164:SF105">
    <property type="entry name" value="TRANSCRIPTIONAL REPRESSOR PROTEIN-RELATED"/>
    <property type="match status" value="1"/>
</dbReference>
<keyword evidence="1" id="KW-0238">DNA-binding</keyword>
<proteinExistence type="predicted"/>
<gene>
    <name evidence="3" type="ORF">DFR56_1159</name>
</gene>
<dbReference type="GO" id="GO:0006950">
    <property type="term" value="P:response to stress"/>
    <property type="evidence" value="ECO:0007669"/>
    <property type="project" value="TreeGrafter"/>
</dbReference>
<sequence length="135" mass="15189">MTNLNECYCINLRTAARRVSGSYNATFKPLGINVAQYSMLRRINRYHKLSITKVGEVCELDRSTAGRNLKVLEKMGLVTFTSAKDRREMSVSLSVKGLDILEKGNILWVQAQKNMEDKLGGEENANHLLALLKTL</sequence>
<evidence type="ECO:0000313" key="4">
    <source>
        <dbReference type="Proteomes" id="UP000247978"/>
    </source>
</evidence>
<evidence type="ECO:0000313" key="3">
    <source>
        <dbReference type="EMBL" id="PXW83541.1"/>
    </source>
</evidence>
<dbReference type="RefSeq" id="WP_110396739.1">
    <property type="nucleotide sequence ID" value="NZ_JBHUHB010000001.1"/>
</dbReference>
<name>A0A2V3VRR1_9BACI</name>
<evidence type="ECO:0000256" key="1">
    <source>
        <dbReference type="ARBA" id="ARBA00023125"/>
    </source>
</evidence>